<organism evidence="2 3">
    <name type="scientific">Selenomonas ruminantium</name>
    <dbReference type="NCBI Taxonomy" id="971"/>
    <lineage>
        <taxon>Bacteria</taxon>
        <taxon>Bacillati</taxon>
        <taxon>Bacillota</taxon>
        <taxon>Negativicutes</taxon>
        <taxon>Selenomonadales</taxon>
        <taxon>Selenomonadaceae</taxon>
        <taxon>Selenomonas</taxon>
    </lineage>
</organism>
<dbReference type="OrthoDB" id="5845122at2"/>
<evidence type="ECO:0000313" key="3">
    <source>
        <dbReference type="Proteomes" id="UP000182412"/>
    </source>
</evidence>
<evidence type="ECO:0000313" key="2">
    <source>
        <dbReference type="EMBL" id="SDP61807.1"/>
    </source>
</evidence>
<evidence type="ECO:0008006" key="4">
    <source>
        <dbReference type="Google" id="ProtNLM"/>
    </source>
</evidence>
<gene>
    <name evidence="2" type="ORF">SAMN05216366_12920</name>
</gene>
<feature type="signal peptide" evidence="1">
    <location>
        <begin position="1"/>
        <end position="26"/>
    </location>
</feature>
<protein>
    <recommendedName>
        <fullName evidence="4">SLH domain-containing protein</fullName>
    </recommendedName>
</protein>
<feature type="chain" id="PRO_5010186975" description="SLH domain-containing protein" evidence="1">
    <location>
        <begin position="27"/>
        <end position="519"/>
    </location>
</feature>
<proteinExistence type="predicted"/>
<dbReference type="AlphaFoldDB" id="A0A1H0U6A8"/>
<sequence length="519" mass="58520">MQKSASRKILGALLGTMLCVSGSASAETSFFEEVPAGDWTYGVVNELIAGGNIEHHKEIIPSGRVLSRFEMAVIVKDAQESAGLSAAQQEALSKLAEAYAGDVRKVKLLGQLERMDALQNSTDDAYAGTPVRPQVEPRKLTPQDVKNTNDAGKVEAYPVGAKQASKEAAPPPKKPLLDDKYSLWGFARMRFQNNDWGDGMHRRYNHYNVHLVHMYKVNPRWTIVVGNEFQRGLDTINDKEPRHADADLDMQTNLANELILEGKFKHFDVSIGRMYDIGTYGFGIDSRVTGVQVRVPGKITTTAFHGRVIDWPGGPGDSWFANNANMGQLMGIYQGRQKDWLDYTALKFETAPDAKSKLSFGLYGISPSARHYQKDDKHRVLYGFMGYERQLTKKWNITAVVEDSNAHVDMELVRLDREGRGFRNKNYTSSKPVFYGRLTYGKADIMKRGSWSAWLSYLYQPTLSQFSDTQEFFNAKGWRPGINYVLDEKLLLEAYATFAKDIDTGERRNDVRAQLNMFF</sequence>
<accession>A0A1H0U6A8</accession>
<evidence type="ECO:0000256" key="1">
    <source>
        <dbReference type="SAM" id="SignalP"/>
    </source>
</evidence>
<name>A0A1H0U6A8_SELRU</name>
<dbReference type="RefSeq" id="WP_074573079.1">
    <property type="nucleotide sequence ID" value="NZ_FNJQ01000029.1"/>
</dbReference>
<keyword evidence="1" id="KW-0732">Signal</keyword>
<dbReference type="EMBL" id="FNJQ01000029">
    <property type="protein sequence ID" value="SDP61807.1"/>
    <property type="molecule type" value="Genomic_DNA"/>
</dbReference>
<reference evidence="2 3" key="1">
    <citation type="submission" date="2016-10" db="EMBL/GenBank/DDBJ databases">
        <authorList>
            <person name="de Groot N.N."/>
        </authorList>
    </citation>
    <scope>NUCLEOTIDE SEQUENCE [LARGE SCALE GENOMIC DNA]</scope>
    <source>
        <strain evidence="2 3">S137</strain>
    </source>
</reference>
<dbReference type="Proteomes" id="UP000182412">
    <property type="component" value="Unassembled WGS sequence"/>
</dbReference>